<comment type="caution">
    <text evidence="2">The sequence shown here is derived from an EMBL/GenBank/DDBJ whole genome shotgun (WGS) entry which is preliminary data.</text>
</comment>
<sequence length="73" mass="8320">MPSTLHGIKVRTRQLINFALDNGWQVSRTPGGHLKFTKPGHKPIFISSTPSDYRADRNARANLRRADRHLETL</sequence>
<evidence type="ECO:0000313" key="3">
    <source>
        <dbReference type="Proteomes" id="UP000244178"/>
    </source>
</evidence>
<dbReference type="AlphaFoldDB" id="A0A2T6GB40"/>
<accession>A0A2T6GB40</accession>
<dbReference type="EMBL" id="PYJM01000014">
    <property type="protein sequence ID" value="PUA41376.1"/>
    <property type="molecule type" value="Genomic_DNA"/>
</dbReference>
<evidence type="ECO:0008006" key="4">
    <source>
        <dbReference type="Google" id="ProtNLM"/>
    </source>
</evidence>
<protein>
    <recommendedName>
        <fullName evidence="4">Type II toxin-antitoxin system HicA family toxin</fullName>
    </recommendedName>
</protein>
<dbReference type="SUPFAM" id="SSF54786">
    <property type="entry name" value="YcfA/nrd intein domain"/>
    <property type="match status" value="1"/>
</dbReference>
<evidence type="ECO:0000313" key="2">
    <source>
        <dbReference type="EMBL" id="PUA41376.1"/>
    </source>
</evidence>
<dbReference type="InterPro" id="IPR038570">
    <property type="entry name" value="HicA_sf"/>
</dbReference>
<dbReference type="Gene3D" id="3.30.920.30">
    <property type="entry name" value="Hypothetical protein"/>
    <property type="match status" value="1"/>
</dbReference>
<proteinExistence type="predicted"/>
<dbReference type="Proteomes" id="UP000244178">
    <property type="component" value="Unassembled WGS sequence"/>
</dbReference>
<name>A0A2T6GB40_9PSED</name>
<dbReference type="RefSeq" id="WP_108546517.1">
    <property type="nucleotide sequence ID" value="NZ_PYJM01000014.1"/>
</dbReference>
<feature type="region of interest" description="Disordered" evidence="1">
    <location>
        <begin position="31"/>
        <end position="51"/>
    </location>
</feature>
<reference evidence="2 3" key="1">
    <citation type="submission" date="2018-03" db="EMBL/GenBank/DDBJ databases">
        <title>Draft genome sequence of the plant growth promoting rhizobacterium Pseudomonas protegens strain BNJ-SS-45 isolated from wheat (Triticum aestivum) rhizosphere.</title>
        <authorList>
            <person name="Bajpai A."/>
            <person name="Shende K."/>
            <person name="Meena N."/>
            <person name="Upadhyayula S.R."/>
            <person name="Suravajhala P."/>
            <person name="Medicherla K.M."/>
            <person name="Johri B.N."/>
        </authorList>
    </citation>
    <scope>NUCLEOTIDE SEQUENCE [LARGE SCALE GENOMIC DNA]</scope>
    <source>
        <strain evidence="2 3">BNJ-SS-45</strain>
    </source>
</reference>
<gene>
    <name evidence="2" type="ORF">C5U62_32140</name>
</gene>
<evidence type="ECO:0000256" key="1">
    <source>
        <dbReference type="SAM" id="MobiDB-lite"/>
    </source>
</evidence>
<organism evidence="2 3">
    <name type="scientific">Pseudomonas protegens</name>
    <dbReference type="NCBI Taxonomy" id="380021"/>
    <lineage>
        <taxon>Bacteria</taxon>
        <taxon>Pseudomonadati</taxon>
        <taxon>Pseudomonadota</taxon>
        <taxon>Gammaproteobacteria</taxon>
        <taxon>Pseudomonadales</taxon>
        <taxon>Pseudomonadaceae</taxon>
        <taxon>Pseudomonas</taxon>
    </lineage>
</organism>